<reference evidence="3" key="1">
    <citation type="submission" date="2018-02" db="EMBL/GenBank/DDBJ databases">
        <authorList>
            <person name="O'Hara-Hanley K."/>
            <person name="Soby S."/>
        </authorList>
    </citation>
    <scope>NUCLEOTIDE SEQUENCE [LARGE SCALE GENOMIC DNA]</scope>
    <source>
        <strain evidence="3">MWU14-2602</strain>
    </source>
</reference>
<name>A0A2S5DIW2_9NEIS</name>
<evidence type="ECO:0008006" key="4">
    <source>
        <dbReference type="Google" id="ProtNLM"/>
    </source>
</evidence>
<evidence type="ECO:0000313" key="3">
    <source>
        <dbReference type="Proteomes" id="UP000237082"/>
    </source>
</evidence>
<evidence type="ECO:0000313" key="2">
    <source>
        <dbReference type="EMBL" id="POZ62977.1"/>
    </source>
</evidence>
<accession>A0A2S5DIW2</accession>
<comment type="caution">
    <text evidence="2">The sequence shown here is derived from an EMBL/GenBank/DDBJ whole genome shotgun (WGS) entry which is preliminary data.</text>
</comment>
<gene>
    <name evidence="2" type="ORF">C2I19_03975</name>
</gene>
<dbReference type="AlphaFoldDB" id="A0A2S5DIW2"/>
<feature type="transmembrane region" description="Helical" evidence="1">
    <location>
        <begin position="166"/>
        <end position="188"/>
    </location>
</feature>
<feature type="transmembrane region" description="Helical" evidence="1">
    <location>
        <begin position="101"/>
        <end position="124"/>
    </location>
</feature>
<keyword evidence="1" id="KW-0472">Membrane</keyword>
<keyword evidence="3" id="KW-1185">Reference proteome</keyword>
<organism evidence="2 3">
    <name type="scientific">Chromobacterium alticapitis</name>
    <dbReference type="NCBI Taxonomy" id="2073169"/>
    <lineage>
        <taxon>Bacteria</taxon>
        <taxon>Pseudomonadati</taxon>
        <taxon>Pseudomonadota</taxon>
        <taxon>Betaproteobacteria</taxon>
        <taxon>Neisseriales</taxon>
        <taxon>Chromobacteriaceae</taxon>
        <taxon>Chromobacterium</taxon>
    </lineage>
</organism>
<protein>
    <recommendedName>
        <fullName evidence="4">DUF2189 domain-containing protein</fullName>
    </recommendedName>
</protein>
<dbReference type="RefSeq" id="WP_103901424.1">
    <property type="nucleotide sequence ID" value="NZ_PQWB01000017.1"/>
</dbReference>
<keyword evidence="1" id="KW-1133">Transmembrane helix</keyword>
<dbReference type="InterPro" id="IPR047798">
    <property type="entry name" value="BPSS1780-like"/>
</dbReference>
<feature type="transmembrane region" description="Helical" evidence="1">
    <location>
        <begin position="34"/>
        <end position="50"/>
    </location>
</feature>
<sequence>MQSFDTPPLARKVAAGRGWRWCVEAFHIVREQPLTWVLLTLVYLLIHFAIHSVPFIGGLIGAVIGPVFAGGFILAARKSERGEELELADLFAGFRLMPGPLLQVGAMFFALMVAAMMVVGIVGMSTGVMSGVLGNHAMHPGAMGELSLFSGDLAPAASHPGAAGGFLALLALTMSAVMFVVSLSYWFAPSLVALDRVSPWQAILASLRAGLSNWLPMLVAGLALGLLLIPVMLTLGLGLLLWCPIAFVTAYTSWKDVFGQPSAQP</sequence>
<dbReference type="OrthoDB" id="5298483at2"/>
<feature type="transmembrane region" description="Helical" evidence="1">
    <location>
        <begin position="56"/>
        <end position="76"/>
    </location>
</feature>
<keyword evidence="1" id="KW-0812">Transmembrane</keyword>
<proteinExistence type="predicted"/>
<dbReference type="NCBIfam" id="NF041043">
    <property type="entry name" value="BPSS1780_fam"/>
    <property type="match status" value="1"/>
</dbReference>
<dbReference type="Proteomes" id="UP000237082">
    <property type="component" value="Unassembled WGS sequence"/>
</dbReference>
<evidence type="ECO:0000256" key="1">
    <source>
        <dbReference type="SAM" id="Phobius"/>
    </source>
</evidence>
<dbReference type="EMBL" id="PQWB01000017">
    <property type="protein sequence ID" value="POZ62977.1"/>
    <property type="molecule type" value="Genomic_DNA"/>
</dbReference>